<protein>
    <recommendedName>
        <fullName evidence="4">RRM domain-containing protein</fullName>
    </recommendedName>
</protein>
<dbReference type="SMART" id="SM00360">
    <property type="entry name" value="RRM"/>
    <property type="match status" value="2"/>
</dbReference>
<proteinExistence type="predicted"/>
<keyword evidence="6" id="KW-1185">Reference proteome</keyword>
<sequence length="252" mass="28195">MLSSKLRNILRISNIAPRPSSIFRNNNDNTYPVRTFCDKSSHIVQMRGLDCETSEEDVIEFFKPLGITPKAVRLKSDGSGRVAGICEVEFATYADAVVALRKKNAFMGNRFVRLALKSLGTFSKGSHPVESEGSVDNQKSTSQSASSNLNMASNVQSLHQKGYIIKMKNVPKRITDLSIYEFFWPVGASVVSTKALYNESGIRSGEFEVQFSTYNEALRAMVKNNTYLSKYLHFGIFQILNNEFSVTSKFLI</sequence>
<accession>A0AAV4VBN8</accession>
<keyword evidence="1" id="KW-0677">Repeat</keyword>
<feature type="domain" description="RRM" evidence="4">
    <location>
        <begin position="164"/>
        <end position="235"/>
    </location>
</feature>
<feature type="compositionally biased region" description="Polar residues" evidence="3">
    <location>
        <begin position="134"/>
        <end position="146"/>
    </location>
</feature>
<dbReference type="InterPro" id="IPR050666">
    <property type="entry name" value="ESRP"/>
</dbReference>
<dbReference type="SUPFAM" id="SSF54928">
    <property type="entry name" value="RNA-binding domain, RBD"/>
    <property type="match status" value="1"/>
</dbReference>
<evidence type="ECO:0000313" key="6">
    <source>
        <dbReference type="Proteomes" id="UP001054837"/>
    </source>
</evidence>
<evidence type="ECO:0000259" key="4">
    <source>
        <dbReference type="SMART" id="SM00360"/>
    </source>
</evidence>
<feature type="domain" description="RRM" evidence="4">
    <location>
        <begin position="43"/>
        <end position="115"/>
    </location>
</feature>
<dbReference type="AlphaFoldDB" id="A0AAV4VBN8"/>
<organism evidence="5 6">
    <name type="scientific">Caerostris darwini</name>
    <dbReference type="NCBI Taxonomy" id="1538125"/>
    <lineage>
        <taxon>Eukaryota</taxon>
        <taxon>Metazoa</taxon>
        <taxon>Ecdysozoa</taxon>
        <taxon>Arthropoda</taxon>
        <taxon>Chelicerata</taxon>
        <taxon>Arachnida</taxon>
        <taxon>Araneae</taxon>
        <taxon>Araneomorphae</taxon>
        <taxon>Entelegynae</taxon>
        <taxon>Araneoidea</taxon>
        <taxon>Araneidae</taxon>
        <taxon>Caerostris</taxon>
    </lineage>
</organism>
<dbReference type="InterPro" id="IPR035979">
    <property type="entry name" value="RBD_domain_sf"/>
</dbReference>
<comment type="caution">
    <text evidence="5">The sequence shown here is derived from an EMBL/GenBank/DDBJ whole genome shotgun (WGS) entry which is preliminary data.</text>
</comment>
<keyword evidence="2" id="KW-0694">RNA-binding</keyword>
<dbReference type="GO" id="GO:0003723">
    <property type="term" value="F:RNA binding"/>
    <property type="evidence" value="ECO:0007669"/>
    <property type="project" value="UniProtKB-KW"/>
</dbReference>
<dbReference type="PANTHER" id="PTHR13976">
    <property type="entry name" value="HETEROGENEOUS NUCLEAR RIBONUCLEOPROTEIN-RELATED"/>
    <property type="match status" value="1"/>
</dbReference>
<dbReference type="Proteomes" id="UP001054837">
    <property type="component" value="Unassembled WGS sequence"/>
</dbReference>
<dbReference type="EMBL" id="BPLQ01012681">
    <property type="protein sequence ID" value="GIY67069.1"/>
    <property type="molecule type" value="Genomic_DNA"/>
</dbReference>
<dbReference type="Gene3D" id="3.30.70.330">
    <property type="match status" value="2"/>
</dbReference>
<name>A0AAV4VBN8_9ARAC</name>
<dbReference type="InterPro" id="IPR012677">
    <property type="entry name" value="Nucleotide-bd_a/b_plait_sf"/>
</dbReference>
<evidence type="ECO:0000256" key="3">
    <source>
        <dbReference type="SAM" id="MobiDB-lite"/>
    </source>
</evidence>
<dbReference type="InterPro" id="IPR000504">
    <property type="entry name" value="RRM_dom"/>
</dbReference>
<evidence type="ECO:0000256" key="1">
    <source>
        <dbReference type="ARBA" id="ARBA00022737"/>
    </source>
</evidence>
<gene>
    <name evidence="5" type="primary">AVEN_137116_1</name>
    <name evidence="5" type="ORF">CDAR_64471</name>
</gene>
<reference evidence="5 6" key="1">
    <citation type="submission" date="2021-06" db="EMBL/GenBank/DDBJ databases">
        <title>Caerostris darwini draft genome.</title>
        <authorList>
            <person name="Kono N."/>
            <person name="Arakawa K."/>
        </authorList>
    </citation>
    <scope>NUCLEOTIDE SEQUENCE [LARGE SCALE GENOMIC DNA]</scope>
</reference>
<feature type="region of interest" description="Disordered" evidence="3">
    <location>
        <begin position="126"/>
        <end position="146"/>
    </location>
</feature>
<dbReference type="Pfam" id="PF00076">
    <property type="entry name" value="RRM_1"/>
    <property type="match status" value="1"/>
</dbReference>
<evidence type="ECO:0000256" key="2">
    <source>
        <dbReference type="ARBA" id="ARBA00022884"/>
    </source>
</evidence>
<evidence type="ECO:0000313" key="5">
    <source>
        <dbReference type="EMBL" id="GIY67069.1"/>
    </source>
</evidence>